<evidence type="ECO:0000256" key="4">
    <source>
        <dbReference type="ARBA" id="ARBA00022842"/>
    </source>
</evidence>
<dbReference type="Pfam" id="PF00293">
    <property type="entry name" value="NUDIX"/>
    <property type="match status" value="1"/>
</dbReference>
<dbReference type="InterPro" id="IPR020084">
    <property type="entry name" value="NUDIX_hydrolase_CS"/>
</dbReference>
<dbReference type="SUPFAM" id="SSF55811">
    <property type="entry name" value="Nudix"/>
    <property type="match status" value="1"/>
</dbReference>
<dbReference type="PRINTS" id="PR00502">
    <property type="entry name" value="NUDIXFAMILY"/>
</dbReference>
<keyword evidence="3 5" id="KW-0378">Hydrolase</keyword>
<organism evidence="7 8">
    <name type="scientific">Streptomyces evansiae</name>
    <dbReference type="NCBI Taxonomy" id="3075535"/>
    <lineage>
        <taxon>Bacteria</taxon>
        <taxon>Bacillati</taxon>
        <taxon>Actinomycetota</taxon>
        <taxon>Actinomycetes</taxon>
        <taxon>Kitasatosporales</taxon>
        <taxon>Streptomycetaceae</taxon>
        <taxon>Streptomyces</taxon>
    </lineage>
</organism>
<evidence type="ECO:0000259" key="6">
    <source>
        <dbReference type="PROSITE" id="PS51462"/>
    </source>
</evidence>
<evidence type="ECO:0000256" key="1">
    <source>
        <dbReference type="ARBA" id="ARBA00001946"/>
    </source>
</evidence>
<dbReference type="PROSITE" id="PS00893">
    <property type="entry name" value="NUDIX_BOX"/>
    <property type="match status" value="1"/>
</dbReference>
<evidence type="ECO:0000256" key="3">
    <source>
        <dbReference type="ARBA" id="ARBA00022801"/>
    </source>
</evidence>
<accession>A0ABU2QZP4</accession>
<comment type="similarity">
    <text evidence="2 5">Belongs to the Nudix hydrolase family.</text>
</comment>
<dbReference type="RefSeq" id="WP_010272997.1">
    <property type="nucleotide sequence ID" value="NZ_JAVRET010000008.1"/>
</dbReference>
<dbReference type="PANTHER" id="PTHR43046">
    <property type="entry name" value="GDP-MANNOSE MANNOSYL HYDROLASE"/>
    <property type="match status" value="1"/>
</dbReference>
<dbReference type="Proteomes" id="UP001183610">
    <property type="component" value="Unassembled WGS sequence"/>
</dbReference>
<evidence type="ECO:0000313" key="8">
    <source>
        <dbReference type="Proteomes" id="UP001183610"/>
    </source>
</evidence>
<proteinExistence type="inferred from homology"/>
<dbReference type="PANTHER" id="PTHR43046:SF12">
    <property type="entry name" value="GDP-MANNOSE MANNOSYL HYDROLASE"/>
    <property type="match status" value="1"/>
</dbReference>
<evidence type="ECO:0000256" key="2">
    <source>
        <dbReference type="ARBA" id="ARBA00005582"/>
    </source>
</evidence>
<protein>
    <submittedName>
        <fullName evidence="7">NUDIX domain-containing protein</fullName>
    </submittedName>
</protein>
<dbReference type="InterPro" id="IPR000086">
    <property type="entry name" value="NUDIX_hydrolase_dom"/>
</dbReference>
<comment type="cofactor">
    <cofactor evidence="1">
        <name>Mg(2+)</name>
        <dbReference type="ChEBI" id="CHEBI:18420"/>
    </cofactor>
</comment>
<comment type="caution">
    <text evidence="7">The sequence shown here is derived from an EMBL/GenBank/DDBJ whole genome shotgun (WGS) entry which is preliminary data.</text>
</comment>
<keyword evidence="8" id="KW-1185">Reference proteome</keyword>
<dbReference type="Gene3D" id="3.90.79.10">
    <property type="entry name" value="Nucleoside Triphosphate Pyrophosphohydrolase"/>
    <property type="match status" value="1"/>
</dbReference>
<sequence>MSGTPAVRRRRTSRVLLTDPGGRLLLLCARDPRTPGAAWWFTVGGGIEAGESPEEAALREVAEETGLVLRSGRLGPVVWTRRALFTVDGVRIDQDEEFRVVVLDAAEAAAVRVDTREATHGHRWWGAEALATTAETVRPRGIADRLPALLAAGARGDWPVAEHLGDVDEDVVDAQRA</sequence>
<dbReference type="InterPro" id="IPR015797">
    <property type="entry name" value="NUDIX_hydrolase-like_dom_sf"/>
</dbReference>
<name>A0ABU2QZP4_9ACTN</name>
<dbReference type="EMBL" id="JAVRET010000008">
    <property type="protein sequence ID" value="MDT0408495.1"/>
    <property type="molecule type" value="Genomic_DNA"/>
</dbReference>
<keyword evidence="4" id="KW-0460">Magnesium</keyword>
<dbReference type="CDD" id="cd04685">
    <property type="entry name" value="NUDIX_Hydrolase"/>
    <property type="match status" value="1"/>
</dbReference>
<evidence type="ECO:0000313" key="7">
    <source>
        <dbReference type="EMBL" id="MDT0408495.1"/>
    </source>
</evidence>
<dbReference type="PROSITE" id="PS51462">
    <property type="entry name" value="NUDIX"/>
    <property type="match status" value="1"/>
</dbReference>
<gene>
    <name evidence="7" type="ORF">RM698_05430</name>
</gene>
<dbReference type="InterPro" id="IPR020476">
    <property type="entry name" value="Nudix_hydrolase"/>
</dbReference>
<reference evidence="8" key="1">
    <citation type="submission" date="2023-07" db="EMBL/GenBank/DDBJ databases">
        <title>30 novel species of actinomycetes from the DSMZ collection.</title>
        <authorList>
            <person name="Nouioui I."/>
        </authorList>
    </citation>
    <scope>NUCLEOTIDE SEQUENCE [LARGE SCALE GENOMIC DNA]</scope>
    <source>
        <strain evidence="8">DSM 41979</strain>
    </source>
</reference>
<feature type="domain" description="Nudix hydrolase" evidence="6">
    <location>
        <begin position="8"/>
        <end position="150"/>
    </location>
</feature>
<evidence type="ECO:0000256" key="5">
    <source>
        <dbReference type="RuleBase" id="RU003476"/>
    </source>
</evidence>